<evidence type="ECO:0000313" key="2">
    <source>
        <dbReference type="EMBL" id="RMU11782.1"/>
    </source>
</evidence>
<dbReference type="EMBL" id="RBTT01000044">
    <property type="protein sequence ID" value="RMU11782.1"/>
    <property type="molecule type" value="Genomic_DNA"/>
</dbReference>
<proteinExistence type="predicted"/>
<reference evidence="2 3" key="1">
    <citation type="submission" date="2018-08" db="EMBL/GenBank/DDBJ databases">
        <title>Recombination of ecologically and evolutionarily significant loci maintains genetic cohesion in the Pseudomonas syringae species complex.</title>
        <authorList>
            <person name="Dillon M."/>
            <person name="Thakur S."/>
            <person name="Almeida R.N.D."/>
            <person name="Weir B.S."/>
            <person name="Guttman D.S."/>
        </authorList>
    </citation>
    <scope>NUCLEOTIDE SEQUENCE [LARGE SCALE GENOMIC DNA]</scope>
    <source>
        <strain evidence="2 3">ICMP 9829</strain>
    </source>
</reference>
<accession>A0A3M5RRW0</accession>
<dbReference type="InterPro" id="IPR024467">
    <property type="entry name" value="Xre/MbcA/ParS-like_toxin-bd"/>
</dbReference>
<protein>
    <recommendedName>
        <fullName evidence="1">Antitoxin Xre/MbcA/ParS-like toxin-binding domain-containing protein</fullName>
    </recommendedName>
</protein>
<evidence type="ECO:0000313" key="3">
    <source>
        <dbReference type="Proteomes" id="UP000274212"/>
    </source>
</evidence>
<comment type="caution">
    <text evidence="2">The sequence shown here is derived from an EMBL/GenBank/DDBJ whole genome shotgun (WGS) entry which is preliminary data.</text>
</comment>
<name>A0A3M5RRW0_9PSED</name>
<gene>
    <name evidence="2" type="ORF">ALP36_01635</name>
</gene>
<organism evidence="2 3">
    <name type="scientific">Pseudomonas syringae pv. coriandricola</name>
    <dbReference type="NCBI Taxonomy" id="264453"/>
    <lineage>
        <taxon>Bacteria</taxon>
        <taxon>Pseudomonadati</taxon>
        <taxon>Pseudomonadota</taxon>
        <taxon>Gammaproteobacteria</taxon>
        <taxon>Pseudomonadales</taxon>
        <taxon>Pseudomonadaceae</taxon>
        <taxon>Pseudomonas</taxon>
    </lineage>
</organism>
<sequence length="63" mass="7175">MAFSELLRDQTERVFGEKVKSAVWLSQPRAAFNGLSALEYVRDEPTYLRVKETLDSIEHGFAA</sequence>
<dbReference type="Pfam" id="PF09722">
    <property type="entry name" value="Xre_MbcA_ParS_C"/>
    <property type="match status" value="1"/>
</dbReference>
<dbReference type="Proteomes" id="UP000274212">
    <property type="component" value="Unassembled WGS sequence"/>
</dbReference>
<evidence type="ECO:0000259" key="1">
    <source>
        <dbReference type="Pfam" id="PF09722"/>
    </source>
</evidence>
<feature type="domain" description="Antitoxin Xre/MbcA/ParS-like toxin-binding" evidence="1">
    <location>
        <begin position="12"/>
        <end position="60"/>
    </location>
</feature>
<dbReference type="AlphaFoldDB" id="A0A3M5RRW0"/>
<dbReference type="RefSeq" id="WP_122284578.1">
    <property type="nucleotide sequence ID" value="NZ_RBRV01000115.1"/>
</dbReference>